<accession>A0A0M0JRB3</accession>
<evidence type="ECO:0000313" key="2">
    <source>
        <dbReference type="EMBL" id="KOO28798.1"/>
    </source>
</evidence>
<sequence>MSSLTIEPFVAPPGWDYNSSGRGQVSPTGSPKTTPVGATWGHWMADGMYGTGDLPESPLLGTSALRESKRPSSPRSSTAASSFMRTSSSSAGQRPKPMSPFDGAGFDNTAGCPRKEGDKPWSKRSMSQMSDYGTIPSGLPLGLTDSEKKLWLALYVKARELINENVEGTTVRVAVLQAIDEITEKHSLEFRFGHRWQTSLMSCLAMRQNYRSSDVYS</sequence>
<dbReference type="Proteomes" id="UP000037460">
    <property type="component" value="Unassembled WGS sequence"/>
</dbReference>
<protein>
    <submittedName>
        <fullName evidence="2">Uncharacterized protein</fullName>
    </submittedName>
</protein>
<feature type="compositionally biased region" description="Polar residues" evidence="1">
    <location>
        <begin position="17"/>
        <end position="33"/>
    </location>
</feature>
<evidence type="ECO:0000313" key="3">
    <source>
        <dbReference type="Proteomes" id="UP000037460"/>
    </source>
</evidence>
<organism evidence="2 3">
    <name type="scientific">Chrysochromulina tobinii</name>
    <dbReference type="NCBI Taxonomy" id="1460289"/>
    <lineage>
        <taxon>Eukaryota</taxon>
        <taxon>Haptista</taxon>
        <taxon>Haptophyta</taxon>
        <taxon>Prymnesiophyceae</taxon>
        <taxon>Prymnesiales</taxon>
        <taxon>Chrysochromulinaceae</taxon>
        <taxon>Chrysochromulina</taxon>
    </lineage>
</organism>
<proteinExistence type="predicted"/>
<feature type="region of interest" description="Disordered" evidence="1">
    <location>
        <begin position="1"/>
        <end position="128"/>
    </location>
</feature>
<gene>
    <name evidence="2" type="ORF">Ctob_013315</name>
</gene>
<dbReference type="EMBL" id="JWZX01002513">
    <property type="protein sequence ID" value="KOO28798.1"/>
    <property type="molecule type" value="Genomic_DNA"/>
</dbReference>
<reference evidence="3" key="1">
    <citation type="journal article" date="2015" name="PLoS Genet.">
        <title>Genome Sequence and Transcriptome Analyses of Chrysochromulina tobin: Metabolic Tools for Enhanced Algal Fitness in the Prominent Order Prymnesiales (Haptophyceae).</title>
        <authorList>
            <person name="Hovde B.T."/>
            <person name="Deodato C.R."/>
            <person name="Hunsperger H.M."/>
            <person name="Ryken S.A."/>
            <person name="Yost W."/>
            <person name="Jha R.K."/>
            <person name="Patterson J."/>
            <person name="Monnat R.J. Jr."/>
            <person name="Barlow S.B."/>
            <person name="Starkenburg S.R."/>
            <person name="Cattolico R.A."/>
        </authorList>
    </citation>
    <scope>NUCLEOTIDE SEQUENCE</scope>
    <source>
        <strain evidence="3">CCMP291</strain>
    </source>
</reference>
<comment type="caution">
    <text evidence="2">The sequence shown here is derived from an EMBL/GenBank/DDBJ whole genome shotgun (WGS) entry which is preliminary data.</text>
</comment>
<feature type="compositionally biased region" description="Low complexity" evidence="1">
    <location>
        <begin position="71"/>
        <end position="91"/>
    </location>
</feature>
<keyword evidence="3" id="KW-1185">Reference proteome</keyword>
<dbReference type="AlphaFoldDB" id="A0A0M0JRB3"/>
<name>A0A0M0JRB3_9EUKA</name>
<evidence type="ECO:0000256" key="1">
    <source>
        <dbReference type="SAM" id="MobiDB-lite"/>
    </source>
</evidence>